<evidence type="ECO:0000313" key="2">
    <source>
        <dbReference type="Proteomes" id="UP000027135"/>
    </source>
</evidence>
<organism evidence="1 2">
    <name type="scientific">Zootermopsis nevadensis</name>
    <name type="common">Dampwood termite</name>
    <dbReference type="NCBI Taxonomy" id="136037"/>
    <lineage>
        <taxon>Eukaryota</taxon>
        <taxon>Metazoa</taxon>
        <taxon>Ecdysozoa</taxon>
        <taxon>Arthropoda</taxon>
        <taxon>Hexapoda</taxon>
        <taxon>Insecta</taxon>
        <taxon>Pterygota</taxon>
        <taxon>Neoptera</taxon>
        <taxon>Polyneoptera</taxon>
        <taxon>Dictyoptera</taxon>
        <taxon>Blattodea</taxon>
        <taxon>Blattoidea</taxon>
        <taxon>Termitoidae</taxon>
        <taxon>Termopsidae</taxon>
        <taxon>Zootermopsis</taxon>
    </lineage>
</organism>
<dbReference type="Proteomes" id="UP000027135">
    <property type="component" value="Unassembled WGS sequence"/>
</dbReference>
<proteinExistence type="predicted"/>
<evidence type="ECO:0000313" key="1">
    <source>
        <dbReference type="EMBL" id="KDR21726.1"/>
    </source>
</evidence>
<reference evidence="1 2" key="1">
    <citation type="journal article" date="2014" name="Nat. Commun.">
        <title>Molecular traces of alternative social organization in a termite genome.</title>
        <authorList>
            <person name="Terrapon N."/>
            <person name="Li C."/>
            <person name="Robertson H.M."/>
            <person name="Ji L."/>
            <person name="Meng X."/>
            <person name="Booth W."/>
            <person name="Chen Z."/>
            <person name="Childers C.P."/>
            <person name="Glastad K.M."/>
            <person name="Gokhale K."/>
            <person name="Gowin J."/>
            <person name="Gronenberg W."/>
            <person name="Hermansen R.A."/>
            <person name="Hu H."/>
            <person name="Hunt B.G."/>
            <person name="Huylmans A.K."/>
            <person name="Khalil S.M."/>
            <person name="Mitchell R.D."/>
            <person name="Munoz-Torres M.C."/>
            <person name="Mustard J.A."/>
            <person name="Pan H."/>
            <person name="Reese J.T."/>
            <person name="Scharf M.E."/>
            <person name="Sun F."/>
            <person name="Vogel H."/>
            <person name="Xiao J."/>
            <person name="Yang W."/>
            <person name="Yang Z."/>
            <person name="Yang Z."/>
            <person name="Zhou J."/>
            <person name="Zhu J."/>
            <person name="Brent C.S."/>
            <person name="Elsik C.G."/>
            <person name="Goodisman M.A."/>
            <person name="Liberles D.A."/>
            <person name="Roe R.M."/>
            <person name="Vargo E.L."/>
            <person name="Vilcinskas A."/>
            <person name="Wang J."/>
            <person name="Bornberg-Bauer E."/>
            <person name="Korb J."/>
            <person name="Zhang G."/>
            <person name="Liebig J."/>
        </authorList>
    </citation>
    <scope>NUCLEOTIDE SEQUENCE [LARGE SCALE GENOMIC DNA]</scope>
    <source>
        <tissue evidence="1">Whole organism</tissue>
    </source>
</reference>
<dbReference type="EMBL" id="KK852542">
    <property type="protein sequence ID" value="KDR21726.1"/>
    <property type="molecule type" value="Genomic_DNA"/>
</dbReference>
<keyword evidence="2" id="KW-1185">Reference proteome</keyword>
<protein>
    <submittedName>
        <fullName evidence="1">Uncharacterized protein</fullName>
    </submittedName>
</protein>
<name>A0A067RCZ1_ZOONE</name>
<dbReference type="AlphaFoldDB" id="A0A067RCZ1"/>
<accession>A0A067RCZ1</accession>
<dbReference type="InParanoid" id="A0A067RCZ1"/>
<gene>
    <name evidence="1" type="ORF">L798_02783</name>
</gene>
<sequence length="109" mass="12526">MFMYEVSTNDYNAITINLILALFGGFKLSQFVHKENTVVAIMVITDYKKLYRPAINVHYTMLNKKQNLMSPRCEILTSVNMATVVAICVRSEAVYSCMWFPTFRRNAGN</sequence>